<feature type="signal peptide" evidence="1">
    <location>
        <begin position="1"/>
        <end position="37"/>
    </location>
</feature>
<dbReference type="InParanoid" id="A0A146GFB2"/>
<evidence type="ECO:0000313" key="3">
    <source>
        <dbReference type="EMBL" id="GAT35344.1"/>
    </source>
</evidence>
<keyword evidence="1" id="KW-0732">Signal</keyword>
<dbReference type="InterPro" id="IPR013830">
    <property type="entry name" value="SGNH_hydro"/>
</dbReference>
<dbReference type="Pfam" id="PF13472">
    <property type="entry name" value="Lipase_GDSL_2"/>
    <property type="match status" value="1"/>
</dbReference>
<name>A0A146GFB2_TERSA</name>
<comment type="caution">
    <text evidence="3">The sequence shown here is derived from an EMBL/GenBank/DDBJ whole genome shotgun (WGS) entry which is preliminary data.</text>
</comment>
<dbReference type="SUPFAM" id="SSF52266">
    <property type="entry name" value="SGNH hydrolase"/>
    <property type="match status" value="1"/>
</dbReference>
<feature type="chain" id="PRO_5007525023" evidence="1">
    <location>
        <begin position="38"/>
        <end position="268"/>
    </location>
</feature>
<dbReference type="EMBL" id="BDCO01000003">
    <property type="protein sequence ID" value="GAT35344.1"/>
    <property type="molecule type" value="Genomic_DNA"/>
</dbReference>
<feature type="domain" description="SGNH hydrolase-type esterase" evidence="2">
    <location>
        <begin position="90"/>
        <end position="252"/>
    </location>
</feature>
<dbReference type="Gene3D" id="3.40.50.1110">
    <property type="entry name" value="SGNH hydrolase"/>
    <property type="match status" value="1"/>
</dbReference>
<evidence type="ECO:0000313" key="4">
    <source>
        <dbReference type="Proteomes" id="UP000076023"/>
    </source>
</evidence>
<evidence type="ECO:0000259" key="2">
    <source>
        <dbReference type="Pfam" id="PF13472"/>
    </source>
</evidence>
<gene>
    <name evidence="3" type="ORF">TSACC_3409</name>
</gene>
<dbReference type="InterPro" id="IPR051532">
    <property type="entry name" value="Ester_Hydrolysis_Enzymes"/>
</dbReference>
<dbReference type="AlphaFoldDB" id="A0A146GFB2"/>
<sequence>MEFWPIGQVPMNLRLSRFPLPVVLAASVLASASLVSAQEVWPMPKVLPTVPPGVAQSTFPLPRVEWVTRVAATNAKAEKVKDSVNLIFDGDSITDGWQTGGQQVWAERYGKLGAFDFGISGDRTEHLLWRLSSGQVDGFKPKLVAIMIGTNNLGARQSVEDTIAGVKAVVAEYRKRLPDSVILLQAIFPRGAKPEDPFRDKIKAVNAEIAKLADGDKVVYIDFGDKFLEPDGSISPKIMADGLHPGPDGYKIWADAIQPIIDKYVPAK</sequence>
<dbReference type="InterPro" id="IPR036514">
    <property type="entry name" value="SGNH_hydro_sf"/>
</dbReference>
<protein>
    <submittedName>
        <fullName evidence="3">LysophospholiPASe L1</fullName>
    </submittedName>
</protein>
<dbReference type="GO" id="GO:0004622">
    <property type="term" value="F:phosphatidylcholine lysophospholipase activity"/>
    <property type="evidence" value="ECO:0007669"/>
    <property type="project" value="TreeGrafter"/>
</dbReference>
<keyword evidence="4" id="KW-1185">Reference proteome</keyword>
<reference evidence="4" key="1">
    <citation type="journal article" date="2017" name="Genome Announc.">
        <title>Draft Genome Sequence of Terrimicrobium sacchariphilum NM-5T, a Facultative Anaerobic Soil Bacterium of the Class Spartobacteria.</title>
        <authorList>
            <person name="Qiu Y.L."/>
            <person name="Tourlousse D.M."/>
            <person name="Matsuura N."/>
            <person name="Ohashi A."/>
            <person name="Sekiguchi Y."/>
        </authorList>
    </citation>
    <scope>NUCLEOTIDE SEQUENCE [LARGE SCALE GENOMIC DNA]</scope>
    <source>
        <strain evidence="4">NM-5</strain>
    </source>
</reference>
<evidence type="ECO:0000256" key="1">
    <source>
        <dbReference type="SAM" id="SignalP"/>
    </source>
</evidence>
<dbReference type="PANTHER" id="PTHR30383:SF5">
    <property type="entry name" value="SGNH HYDROLASE-TYPE ESTERASE DOMAIN-CONTAINING PROTEIN"/>
    <property type="match status" value="1"/>
</dbReference>
<organism evidence="3 4">
    <name type="scientific">Terrimicrobium sacchariphilum</name>
    <dbReference type="NCBI Taxonomy" id="690879"/>
    <lineage>
        <taxon>Bacteria</taxon>
        <taxon>Pseudomonadati</taxon>
        <taxon>Verrucomicrobiota</taxon>
        <taxon>Terrimicrobiia</taxon>
        <taxon>Terrimicrobiales</taxon>
        <taxon>Terrimicrobiaceae</taxon>
        <taxon>Terrimicrobium</taxon>
    </lineage>
</organism>
<accession>A0A146GFB2</accession>
<dbReference type="PANTHER" id="PTHR30383">
    <property type="entry name" value="THIOESTERASE 1/PROTEASE 1/LYSOPHOSPHOLIPASE L1"/>
    <property type="match status" value="1"/>
</dbReference>
<dbReference type="Proteomes" id="UP000076023">
    <property type="component" value="Unassembled WGS sequence"/>
</dbReference>
<dbReference type="STRING" id="690879.TSACC_3409"/>
<proteinExistence type="predicted"/>